<proteinExistence type="predicted"/>
<feature type="compositionally biased region" description="Low complexity" evidence="1">
    <location>
        <begin position="146"/>
        <end position="163"/>
    </location>
</feature>
<comment type="caution">
    <text evidence="2">The sequence shown here is derived from an EMBL/GenBank/DDBJ whole genome shotgun (WGS) entry which is preliminary data.</text>
</comment>
<organism evidence="2 3">
    <name type="scientific">Starmerella bacillaris</name>
    <name type="common">Yeast</name>
    <name type="synonym">Candida zemplinina</name>
    <dbReference type="NCBI Taxonomy" id="1247836"/>
    <lineage>
        <taxon>Eukaryota</taxon>
        <taxon>Fungi</taxon>
        <taxon>Dikarya</taxon>
        <taxon>Ascomycota</taxon>
        <taxon>Saccharomycotina</taxon>
        <taxon>Dipodascomycetes</taxon>
        <taxon>Dipodascales</taxon>
        <taxon>Trichomonascaceae</taxon>
        <taxon>Starmerella</taxon>
    </lineage>
</organism>
<evidence type="ECO:0000313" key="3">
    <source>
        <dbReference type="Proteomes" id="UP001362899"/>
    </source>
</evidence>
<protein>
    <submittedName>
        <fullName evidence="2">Uncharacterized protein</fullName>
    </submittedName>
</protein>
<dbReference type="AlphaFoldDB" id="A0AAV5RNF3"/>
<dbReference type="EMBL" id="BTGC01000008">
    <property type="protein sequence ID" value="GMM52656.1"/>
    <property type="molecule type" value="Genomic_DNA"/>
</dbReference>
<evidence type="ECO:0000256" key="1">
    <source>
        <dbReference type="SAM" id="MobiDB-lite"/>
    </source>
</evidence>
<dbReference type="GO" id="GO:0006360">
    <property type="term" value="P:transcription by RNA polymerase I"/>
    <property type="evidence" value="ECO:0007669"/>
    <property type="project" value="InterPro"/>
</dbReference>
<reference evidence="2 3" key="1">
    <citation type="journal article" date="2023" name="Elife">
        <title>Identification of key yeast species and microbe-microbe interactions impacting larval growth of Drosophila in the wild.</title>
        <authorList>
            <person name="Mure A."/>
            <person name="Sugiura Y."/>
            <person name="Maeda R."/>
            <person name="Honda K."/>
            <person name="Sakurai N."/>
            <person name="Takahashi Y."/>
            <person name="Watada M."/>
            <person name="Katoh T."/>
            <person name="Gotoh A."/>
            <person name="Gotoh Y."/>
            <person name="Taniguchi I."/>
            <person name="Nakamura K."/>
            <person name="Hayashi T."/>
            <person name="Katayama T."/>
            <person name="Uemura T."/>
            <person name="Hattori Y."/>
        </authorList>
    </citation>
    <scope>NUCLEOTIDE SEQUENCE [LARGE SCALE GENOMIC DNA]</scope>
    <source>
        <strain evidence="2 3">SB-73</strain>
    </source>
</reference>
<dbReference type="InterPro" id="IPR022793">
    <property type="entry name" value="Rrn10"/>
</dbReference>
<accession>A0AAV5RNF3</accession>
<name>A0AAV5RNF3_STABA</name>
<dbReference type="Proteomes" id="UP001362899">
    <property type="component" value="Unassembled WGS sequence"/>
</dbReference>
<dbReference type="PANTHER" id="PTHR28054">
    <property type="entry name" value="RNA POLYMERASE I-SPECIFIC TRANSCRIPTION INITIATION FACTOR RRN10"/>
    <property type="match status" value="1"/>
</dbReference>
<evidence type="ECO:0000313" key="2">
    <source>
        <dbReference type="EMBL" id="GMM52656.1"/>
    </source>
</evidence>
<keyword evidence="3" id="KW-1185">Reference proteome</keyword>
<feature type="region of interest" description="Disordered" evidence="1">
    <location>
        <begin position="139"/>
        <end position="171"/>
    </location>
</feature>
<gene>
    <name evidence="2" type="ORF">DASB73_036190</name>
</gene>
<sequence>MSNFQGAFANNREKHALTYFSCYECVSGRVRRPKYDMFHTNRIENVNLALAPEEYLMRRHRIIESYPLIKHPELPDADIAAAIHHYVSKTIEKEVSRDDAYYAFDGSALLAAAIEVEECIKSFVGEYGHLLYAERDKYAHNEDSSSDQSQYTSTDHSSDCSNDSDSEKALE</sequence>
<dbReference type="PANTHER" id="PTHR28054:SF1">
    <property type="entry name" value="RNA POLYMERASE I-SPECIFIC TRANSCRIPTION INITIATION FACTOR RRN10"/>
    <property type="match status" value="1"/>
</dbReference>